<feature type="region of interest" description="Disordered" evidence="2">
    <location>
        <begin position="131"/>
        <end position="311"/>
    </location>
</feature>
<dbReference type="PANTHER" id="PTHR13275:SF4">
    <property type="entry name" value="VACUOLAR PROTEIN SORTING-ASSOCIATED PROTEIN 72 HOMOLOG"/>
    <property type="match status" value="1"/>
</dbReference>
<reference evidence="4 5" key="1">
    <citation type="submission" date="2015-03" db="EMBL/GenBank/DDBJ databases">
        <authorList>
            <person name="Radwan O."/>
            <person name="Al-Naeli F.A."/>
            <person name="Rendon G.A."/>
            <person name="Fields C."/>
        </authorList>
    </citation>
    <scope>NUCLEOTIDE SEQUENCE [LARGE SCALE GENOMIC DNA]</scope>
    <source>
        <strain evidence="4">CR-DP1</strain>
    </source>
</reference>
<protein>
    <recommendedName>
        <fullName evidence="3">Vps72/YL1 C-terminal domain-containing protein</fullName>
    </recommendedName>
</protein>
<feature type="compositionally biased region" description="Basic and acidic residues" evidence="2">
    <location>
        <begin position="233"/>
        <end position="257"/>
    </location>
</feature>
<evidence type="ECO:0000256" key="2">
    <source>
        <dbReference type="SAM" id="MobiDB-lite"/>
    </source>
</evidence>
<evidence type="ECO:0000313" key="5">
    <source>
        <dbReference type="Proteomes" id="UP000033483"/>
    </source>
</evidence>
<feature type="domain" description="Vps72/YL1 C-terminal" evidence="3">
    <location>
        <begin position="589"/>
        <end position="618"/>
    </location>
</feature>
<evidence type="ECO:0000313" key="4">
    <source>
        <dbReference type="EMBL" id="KKA31023.1"/>
    </source>
</evidence>
<feature type="compositionally biased region" description="Basic and acidic residues" evidence="2">
    <location>
        <begin position="266"/>
        <end position="275"/>
    </location>
</feature>
<comment type="similarity">
    <text evidence="1">Belongs to the VPS72/YL1 family.</text>
</comment>
<dbReference type="Proteomes" id="UP000033483">
    <property type="component" value="Unassembled WGS sequence"/>
</dbReference>
<sequence length="676" mass="72749">MSPESSARSTRPALESAGAAVEVGAGAAAEADSDLESLSSLTSLDDDSNSDNDASSVGNTKAGHGKAVSVSVADAQANTQVEWLATSRSRRSTAGNRMKAMLASEAAHDEADPDSDLELLFAEDDQDAGFVFKGDDDDLHLDSSSDDDDDDDAAADDDLEGERELERQAKAAKLAERKRRRGQPMLPAKMRKRVRIQPPDGPDAIAAAEEKRAKKKSERTSWLPAASDMPTRASERKTTRLSKEQLHQRMREGEERRKKLVAAMERQAKKREALKKPPMTQEQRLAEAAEVEKRNAKSLNRWEEAEKQREEERRAKLAALNNRTLKGPVITYWSGIREWNDNMNGAHMALEERPKRKRVVKAKEKETEAETETGLGSATGAAADTGIGTSSTTNKADEAAHADGNAGMGEAASGSQSSLVLGKPPLLSSPFVSAKPVSAGLQLPPGFAPPKTDAPPPSIFAGRDATLPKSIPGSILAAPLGAPDLLEESLVLSMGLEAPRLGAMGFLGPPVMGVLNKAVFTEEPGKKSPAAEEEEEGSEKEAEKKSGPAMRTAYILQNFNEALIKDKTVQTQILFGHKMNRIAKPQAPALCAITNLPAKYKDPVTGLPYHNAQAYAQIQRLRANAFKWSALLGAYVGTGEEAARNVPVRFLGKAVAQETEGQQQKQVENQLQLQPP</sequence>
<feature type="compositionally biased region" description="Low complexity" evidence="2">
    <location>
        <begin position="372"/>
        <end position="393"/>
    </location>
</feature>
<organism evidence="4 5">
    <name type="scientific">Thielaviopsis punctulata</name>
    <dbReference type="NCBI Taxonomy" id="72032"/>
    <lineage>
        <taxon>Eukaryota</taxon>
        <taxon>Fungi</taxon>
        <taxon>Dikarya</taxon>
        <taxon>Ascomycota</taxon>
        <taxon>Pezizomycotina</taxon>
        <taxon>Sordariomycetes</taxon>
        <taxon>Hypocreomycetidae</taxon>
        <taxon>Microascales</taxon>
        <taxon>Ceratocystidaceae</taxon>
        <taxon>Thielaviopsis</taxon>
    </lineage>
</organism>
<feature type="region of interest" description="Disordered" evidence="2">
    <location>
        <begin position="1"/>
        <end position="116"/>
    </location>
</feature>
<feature type="compositionally biased region" description="Low complexity" evidence="2">
    <location>
        <begin position="13"/>
        <end position="43"/>
    </location>
</feature>
<feature type="compositionally biased region" description="Acidic residues" evidence="2">
    <location>
        <begin position="135"/>
        <end position="161"/>
    </location>
</feature>
<dbReference type="InterPro" id="IPR013272">
    <property type="entry name" value="Vps72/YL1_C"/>
</dbReference>
<feature type="compositionally biased region" description="Basic and acidic residues" evidence="2">
    <location>
        <begin position="284"/>
        <end position="311"/>
    </location>
</feature>
<feature type="region of interest" description="Disordered" evidence="2">
    <location>
        <begin position="350"/>
        <end position="394"/>
    </location>
</feature>
<accession>A0A0F4ZME1</accession>
<dbReference type="PANTHER" id="PTHR13275">
    <property type="entry name" value="YL-1 PROTEIN TRANSCRIPTION FACTOR-LIKE 1"/>
    <property type="match status" value="1"/>
</dbReference>
<feature type="non-terminal residue" evidence="4">
    <location>
        <position position="676"/>
    </location>
</feature>
<feature type="compositionally biased region" description="Basic and acidic residues" evidence="2">
    <location>
        <begin position="162"/>
        <end position="175"/>
    </location>
</feature>
<feature type="region of interest" description="Disordered" evidence="2">
    <location>
        <begin position="522"/>
        <end position="547"/>
    </location>
</feature>
<feature type="region of interest" description="Disordered" evidence="2">
    <location>
        <begin position="443"/>
        <end position="465"/>
    </location>
</feature>
<dbReference type="Pfam" id="PF05764">
    <property type="entry name" value="YL1"/>
    <property type="match status" value="1"/>
</dbReference>
<feature type="compositionally biased region" description="Pro residues" evidence="2">
    <location>
        <begin position="446"/>
        <end position="458"/>
    </location>
</feature>
<dbReference type="AlphaFoldDB" id="A0A0F4ZME1"/>
<proteinExistence type="inferred from homology"/>
<dbReference type="Pfam" id="PF08265">
    <property type="entry name" value="YL1_C"/>
    <property type="match status" value="1"/>
</dbReference>
<comment type="caution">
    <text evidence="4">The sequence shown here is derived from an EMBL/GenBank/DDBJ whole genome shotgun (WGS) entry which is preliminary data.</text>
</comment>
<gene>
    <name evidence="4" type="ORF">TD95_004119</name>
</gene>
<dbReference type="GO" id="GO:0005634">
    <property type="term" value="C:nucleus"/>
    <property type="evidence" value="ECO:0007669"/>
    <property type="project" value="TreeGrafter"/>
</dbReference>
<evidence type="ECO:0000259" key="3">
    <source>
        <dbReference type="SMART" id="SM00993"/>
    </source>
</evidence>
<dbReference type="SMART" id="SM00993">
    <property type="entry name" value="YL1_C"/>
    <property type="match status" value="1"/>
</dbReference>
<name>A0A0F4ZME1_9PEZI</name>
<dbReference type="EMBL" id="LAEV01000120">
    <property type="protein sequence ID" value="KKA31023.1"/>
    <property type="molecule type" value="Genomic_DNA"/>
</dbReference>
<dbReference type="InterPro" id="IPR046757">
    <property type="entry name" value="YL1_N"/>
</dbReference>
<evidence type="ECO:0000256" key="1">
    <source>
        <dbReference type="ARBA" id="ARBA00006832"/>
    </source>
</evidence>
<keyword evidence="5" id="KW-1185">Reference proteome</keyword>
<dbReference type="OrthoDB" id="3942062at2759"/>